<keyword evidence="4" id="KW-1185">Reference proteome</keyword>
<organism evidence="3 4">
    <name type="scientific">Psychroflexus maritimus</name>
    <dbReference type="NCBI Taxonomy" id="2714865"/>
    <lineage>
        <taxon>Bacteria</taxon>
        <taxon>Pseudomonadati</taxon>
        <taxon>Bacteroidota</taxon>
        <taxon>Flavobacteriia</taxon>
        <taxon>Flavobacteriales</taxon>
        <taxon>Flavobacteriaceae</taxon>
        <taxon>Psychroflexus</taxon>
    </lineage>
</organism>
<proteinExistence type="predicted"/>
<dbReference type="EMBL" id="JAANAS010000035">
    <property type="protein sequence ID" value="NGZ89341.1"/>
    <property type="molecule type" value="Genomic_DNA"/>
</dbReference>
<feature type="signal peptide" evidence="1">
    <location>
        <begin position="1"/>
        <end position="17"/>
    </location>
</feature>
<evidence type="ECO:0000313" key="4">
    <source>
        <dbReference type="Proteomes" id="UP000643701"/>
    </source>
</evidence>
<comment type="caution">
    <text evidence="3">The sequence shown here is derived from an EMBL/GenBank/DDBJ whole genome shotgun (WGS) entry which is preliminary data.</text>
</comment>
<dbReference type="AlphaFoldDB" id="A0A967AF35"/>
<evidence type="ECO:0000256" key="1">
    <source>
        <dbReference type="SAM" id="SignalP"/>
    </source>
</evidence>
<dbReference type="Proteomes" id="UP000643701">
    <property type="component" value="Unassembled WGS sequence"/>
</dbReference>
<keyword evidence="1" id="KW-0732">Signal</keyword>
<gene>
    <name evidence="3" type="ORF">G7034_03650</name>
</gene>
<dbReference type="PANTHER" id="PTHR36919:SF3">
    <property type="entry name" value="BLL5882 PROTEIN"/>
    <property type="match status" value="1"/>
</dbReference>
<accession>A0A967AF35</accession>
<evidence type="ECO:0000259" key="2">
    <source>
        <dbReference type="Pfam" id="PF09917"/>
    </source>
</evidence>
<dbReference type="PANTHER" id="PTHR36919">
    <property type="entry name" value="BLR1215 PROTEIN"/>
    <property type="match status" value="1"/>
</dbReference>
<protein>
    <submittedName>
        <fullName evidence="3">DUF2147 domain-containing protein</fullName>
    </submittedName>
</protein>
<reference evidence="3" key="1">
    <citation type="submission" date="2020-03" db="EMBL/GenBank/DDBJ databases">
        <title>Psychroflexus Maritimus sp. nov., isolate from marine sediment.</title>
        <authorList>
            <person name="Zhong Y.-L."/>
        </authorList>
    </citation>
    <scope>NUCLEOTIDE SEQUENCE</scope>
    <source>
        <strain evidence="3">C1</strain>
    </source>
</reference>
<dbReference type="InterPro" id="IPR019223">
    <property type="entry name" value="DUF2147"/>
</dbReference>
<feature type="chain" id="PRO_5036706954" evidence="1">
    <location>
        <begin position="18"/>
        <end position="141"/>
    </location>
</feature>
<dbReference type="Gene3D" id="2.40.128.520">
    <property type="match status" value="1"/>
</dbReference>
<dbReference type="Pfam" id="PF09917">
    <property type="entry name" value="DUF2147"/>
    <property type="match status" value="1"/>
</dbReference>
<name>A0A967AF35_9FLAO</name>
<evidence type="ECO:0000313" key="3">
    <source>
        <dbReference type="EMBL" id="NGZ89341.1"/>
    </source>
</evidence>
<sequence>MKYQFIFLMLTCISANAQEIVGKWITVDDNTGKEKSVVEIYEKEDGKLYGKIIEFLEEGAQPDDTCEHCKGSMKGKKLMGFEVLSGFEKKGDKYENGKVTDPEADKTYDSKIWVDEDDASILKVRGYVSFIYRTQEWKRKK</sequence>
<feature type="domain" description="DUF2147" evidence="2">
    <location>
        <begin position="22"/>
        <end position="139"/>
    </location>
</feature>